<name>A0AA39UQD9_9AGAR</name>
<sequence>LHRHYANHLNVLYKKLPHLHPNFAQSVFPCAAFNFGSNIWTFKHRNILNCPYGWCAITALGHFDHCWGVHLILWELKLFIQFPHGATIFIPSTTIMHSNTAPVQGDSHSSFM</sequence>
<proteinExistence type="predicted"/>
<dbReference type="Gene3D" id="3.60.130.30">
    <property type="match status" value="1"/>
</dbReference>
<dbReference type="EMBL" id="JAUEPU010000027">
    <property type="protein sequence ID" value="KAK0492854.1"/>
    <property type="molecule type" value="Genomic_DNA"/>
</dbReference>
<accession>A0AA39UQD9</accession>
<feature type="non-terminal residue" evidence="1">
    <location>
        <position position="1"/>
    </location>
</feature>
<protein>
    <submittedName>
        <fullName evidence="1">Uncharacterized protein</fullName>
    </submittedName>
</protein>
<reference evidence="1" key="1">
    <citation type="submission" date="2023-06" db="EMBL/GenBank/DDBJ databases">
        <authorList>
            <consortium name="Lawrence Berkeley National Laboratory"/>
            <person name="Ahrendt S."/>
            <person name="Sahu N."/>
            <person name="Indic B."/>
            <person name="Wong-Bajracharya J."/>
            <person name="Merenyi Z."/>
            <person name="Ke H.-M."/>
            <person name="Monk M."/>
            <person name="Kocsube S."/>
            <person name="Drula E."/>
            <person name="Lipzen A."/>
            <person name="Balint B."/>
            <person name="Henrissat B."/>
            <person name="Andreopoulos B."/>
            <person name="Martin F.M."/>
            <person name="Harder C.B."/>
            <person name="Rigling D."/>
            <person name="Ford K.L."/>
            <person name="Foster G.D."/>
            <person name="Pangilinan J."/>
            <person name="Papanicolaou A."/>
            <person name="Barry K."/>
            <person name="LaButti K."/>
            <person name="Viragh M."/>
            <person name="Koriabine M."/>
            <person name="Yan M."/>
            <person name="Riley R."/>
            <person name="Champramary S."/>
            <person name="Plett K.L."/>
            <person name="Tsai I.J."/>
            <person name="Slot J."/>
            <person name="Sipos G."/>
            <person name="Plett J."/>
            <person name="Nagy L.G."/>
            <person name="Grigoriev I.V."/>
        </authorList>
    </citation>
    <scope>NUCLEOTIDE SEQUENCE</scope>
    <source>
        <strain evidence="1">HWK02</strain>
    </source>
</reference>
<keyword evidence="2" id="KW-1185">Reference proteome</keyword>
<comment type="caution">
    <text evidence="1">The sequence shown here is derived from an EMBL/GenBank/DDBJ whole genome shotgun (WGS) entry which is preliminary data.</text>
</comment>
<dbReference type="AlphaFoldDB" id="A0AA39UQD9"/>
<dbReference type="Proteomes" id="UP001175228">
    <property type="component" value="Unassembled WGS sequence"/>
</dbReference>
<evidence type="ECO:0000313" key="1">
    <source>
        <dbReference type="EMBL" id="KAK0492854.1"/>
    </source>
</evidence>
<gene>
    <name evidence="1" type="ORF">EDD18DRAFT_1079102</name>
</gene>
<evidence type="ECO:0000313" key="2">
    <source>
        <dbReference type="Proteomes" id="UP001175228"/>
    </source>
</evidence>
<organism evidence="1 2">
    <name type="scientific">Armillaria luteobubalina</name>
    <dbReference type="NCBI Taxonomy" id="153913"/>
    <lineage>
        <taxon>Eukaryota</taxon>
        <taxon>Fungi</taxon>
        <taxon>Dikarya</taxon>
        <taxon>Basidiomycota</taxon>
        <taxon>Agaricomycotina</taxon>
        <taxon>Agaricomycetes</taxon>
        <taxon>Agaricomycetidae</taxon>
        <taxon>Agaricales</taxon>
        <taxon>Marasmiineae</taxon>
        <taxon>Physalacriaceae</taxon>
        <taxon>Armillaria</taxon>
    </lineage>
</organism>